<evidence type="ECO:0000256" key="5">
    <source>
        <dbReference type="SAM" id="MobiDB-lite"/>
    </source>
</evidence>
<dbReference type="STRING" id="1209926.A0A1G4AQZ4"/>
<dbReference type="InterPro" id="IPR011989">
    <property type="entry name" value="ARM-like"/>
</dbReference>
<name>A0A1G4AQZ4_9PEZI</name>
<dbReference type="GO" id="GO:0048211">
    <property type="term" value="P:Golgi vesicle docking"/>
    <property type="evidence" value="ECO:0007669"/>
    <property type="project" value="TreeGrafter"/>
</dbReference>
<dbReference type="PANTHER" id="PTHR10013:SF0">
    <property type="entry name" value="GENERAL VESICULAR TRANSPORT FACTOR P115"/>
    <property type="match status" value="1"/>
</dbReference>
<dbReference type="Pfam" id="PF04869">
    <property type="entry name" value="Uso1_p115_head"/>
    <property type="match status" value="1"/>
</dbReference>
<evidence type="ECO:0000313" key="9">
    <source>
        <dbReference type="Proteomes" id="UP000176998"/>
    </source>
</evidence>
<gene>
    <name evidence="8" type="ORF">CORC01_13106</name>
</gene>
<dbReference type="SUPFAM" id="SSF48371">
    <property type="entry name" value="ARM repeat"/>
    <property type="match status" value="1"/>
</dbReference>
<dbReference type="Proteomes" id="UP000176998">
    <property type="component" value="Unassembled WGS sequence"/>
</dbReference>
<protein>
    <recommendedName>
        <fullName evidence="10">Vesicle tethering protein Uso1/P115-like head domain-containing protein</fullName>
    </recommendedName>
</protein>
<feature type="region of interest" description="Disordered" evidence="5">
    <location>
        <begin position="991"/>
        <end position="1035"/>
    </location>
</feature>
<dbReference type="Pfam" id="PF04871">
    <property type="entry name" value="Uso1_p115_C"/>
    <property type="match status" value="1"/>
</dbReference>
<dbReference type="GO" id="GO:0012507">
    <property type="term" value="C:ER to Golgi transport vesicle membrane"/>
    <property type="evidence" value="ECO:0007669"/>
    <property type="project" value="TreeGrafter"/>
</dbReference>
<dbReference type="GO" id="GO:0000139">
    <property type="term" value="C:Golgi membrane"/>
    <property type="evidence" value="ECO:0007669"/>
    <property type="project" value="InterPro"/>
</dbReference>
<comment type="subcellular location">
    <subcellularLocation>
        <location evidence="1">Golgi apparatus</location>
    </subcellularLocation>
</comment>
<dbReference type="FunFam" id="1.25.10.10:FF:000296">
    <property type="entry name" value="Related to transport protein USO1"/>
    <property type="match status" value="1"/>
</dbReference>
<dbReference type="GeneID" id="34566234"/>
<feature type="domain" description="Uso1/p115-like vesicle tethering protein C-terminal" evidence="7">
    <location>
        <begin position="901"/>
        <end position="1012"/>
    </location>
</feature>
<dbReference type="GO" id="GO:0048280">
    <property type="term" value="P:vesicle fusion with Golgi apparatus"/>
    <property type="evidence" value="ECO:0007669"/>
    <property type="project" value="InterPro"/>
</dbReference>
<feature type="coiled-coil region" evidence="4">
    <location>
        <begin position="797"/>
        <end position="974"/>
    </location>
</feature>
<evidence type="ECO:0000259" key="7">
    <source>
        <dbReference type="Pfam" id="PF04871"/>
    </source>
</evidence>
<comment type="caution">
    <text evidence="8">The sequence shown here is derived from an EMBL/GenBank/DDBJ whole genome shotgun (WGS) entry which is preliminary data.</text>
</comment>
<evidence type="ECO:0008006" key="10">
    <source>
        <dbReference type="Google" id="ProtNLM"/>
    </source>
</evidence>
<feature type="compositionally biased region" description="Basic and acidic residues" evidence="5">
    <location>
        <begin position="1023"/>
        <end position="1035"/>
    </location>
</feature>
<dbReference type="GO" id="GO:0005783">
    <property type="term" value="C:endoplasmic reticulum"/>
    <property type="evidence" value="ECO:0007669"/>
    <property type="project" value="TreeGrafter"/>
</dbReference>
<dbReference type="SUPFAM" id="SSF58113">
    <property type="entry name" value="Apolipoprotein A-I"/>
    <property type="match status" value="1"/>
</dbReference>
<evidence type="ECO:0000256" key="4">
    <source>
        <dbReference type="SAM" id="Coils"/>
    </source>
</evidence>
<keyword evidence="3 4" id="KW-0175">Coiled coil</keyword>
<dbReference type="PANTHER" id="PTHR10013">
    <property type="entry name" value="GENERAL VESICULAR TRANSPORT FACTOR P115"/>
    <property type="match status" value="1"/>
</dbReference>
<proteinExistence type="predicted"/>
<keyword evidence="9" id="KW-1185">Reference proteome</keyword>
<evidence type="ECO:0000256" key="3">
    <source>
        <dbReference type="ARBA" id="ARBA00023054"/>
    </source>
</evidence>
<sequence length="1035" mass="115724">MFSIPTAPAKQSVGETITILSGRLSSSTLLEDRRAAILGLRSFAKDFPASVASGALRSLIGSLSKDAEDVDTVKVVLETLLMLFSPNEDSPEASEEIALWLADEFTQRQENVTLLLDFLDSTDFYSRLYSLQLLAAILSARTERTEECIFTAPLGISRLVAVLDDSREAVRNEAITLLTFLTPSSTDIQKLVAFENAFDRLFGIISTEGSLPEGDRVVEDCLILVANLLRRNPSNQSLFRESGGIHRLSVLLEGAEKAQRVGAEIAAWAQAQRDRNIYALLAVVRLFLVAGAVGTPQNQLAFWQHGLLFHALQLAFSHVAQLPIKAEALVTCADIIRGNPNLQEGFAQLQVPSPLEPLAPAESGQAKGSVKVYVIDGLLDLTLSVQDLEAFDMRLAACDCLKAYFYGHADIRLHFLRRAIEGHSMGADETANVLTVLLRPSSDAAVANPYRSWFASTIMMHLVYDNPEAKSLVMAVSEGDAESGEEVVTSIQTIAAHLISGLKRDEDSRVVVGYLMLLLCWLFEDLDAVNDFLGEGANTQSLIQAVNHPYATGDLVQGLCAMLLGVLYEFSTKDSPIPRADLHSILFSRMGRERYIDKMSKLRSDPLVRDFEVTPQNLSNSGSGSLPDVYFDSTFIDFFKDNYSRILRGIDRDPGLEISVVKNGVQTGVSRELVDSLRNQLAEKQQALQEAQVSLETLSRQLGQEQNDHRRIRETTAMELARINQVNEGMQRQHDAELRNLQSKITSLQEEHKKRIEQISWKMESQAAAMEQRYSKQTEEDQRRAAAHVAALEKQNEKQLEEVQRNAASQIRALEEELEKQAEQARQIAKAQAASQSEEHRKQLEQVRKTAESDAHRVRHRSEADMADLKATISRLEVDLMKVTRQSQWYLYVELTHSQTKKTKVQEIQATREQLEKKALDQESLFTKANARVEQLEKDLRETRERVAQCDVIIKKAEEDRKATQNELDDLLMVFGDLEEKAAMYRAKLKELGETVSDGEEDEDEGSEEEENEEEDDQDKDEDGTKSEDPKGISN</sequence>
<evidence type="ECO:0000313" key="8">
    <source>
        <dbReference type="EMBL" id="OHE91597.1"/>
    </source>
</evidence>
<evidence type="ECO:0000256" key="1">
    <source>
        <dbReference type="ARBA" id="ARBA00004555"/>
    </source>
</evidence>
<evidence type="ECO:0000259" key="6">
    <source>
        <dbReference type="Pfam" id="PF04869"/>
    </source>
</evidence>
<dbReference type="InterPro" id="IPR024095">
    <property type="entry name" value="Vesicle_P115"/>
</dbReference>
<reference evidence="8 9" key="1">
    <citation type="submission" date="2016-09" db="EMBL/GenBank/DDBJ databases">
        <authorList>
            <person name="Capua I."/>
            <person name="De Benedictis P."/>
            <person name="Joannis T."/>
            <person name="Lombin L.H."/>
            <person name="Cattoli G."/>
        </authorList>
    </citation>
    <scope>NUCLEOTIDE SEQUENCE [LARGE SCALE GENOMIC DNA]</scope>
    <source>
        <strain evidence="8 9">IMI 309357</strain>
    </source>
</reference>
<organism evidence="8 9">
    <name type="scientific">Colletotrichum orchidophilum</name>
    <dbReference type="NCBI Taxonomy" id="1209926"/>
    <lineage>
        <taxon>Eukaryota</taxon>
        <taxon>Fungi</taxon>
        <taxon>Dikarya</taxon>
        <taxon>Ascomycota</taxon>
        <taxon>Pezizomycotina</taxon>
        <taxon>Sordariomycetes</taxon>
        <taxon>Hypocreomycetidae</taxon>
        <taxon>Glomerellales</taxon>
        <taxon>Glomerellaceae</taxon>
        <taxon>Colletotrichum</taxon>
    </lineage>
</organism>
<dbReference type="InterPro" id="IPR016024">
    <property type="entry name" value="ARM-type_fold"/>
</dbReference>
<dbReference type="InterPro" id="IPR006953">
    <property type="entry name" value="Vesicle_Uso1_P115_head"/>
</dbReference>
<feature type="compositionally biased region" description="Acidic residues" evidence="5">
    <location>
        <begin position="997"/>
        <end position="1022"/>
    </location>
</feature>
<dbReference type="OrthoDB" id="198977at2759"/>
<feature type="coiled-coil region" evidence="4">
    <location>
        <begin position="674"/>
        <end position="758"/>
    </location>
</feature>
<evidence type="ECO:0000256" key="2">
    <source>
        <dbReference type="ARBA" id="ARBA00023034"/>
    </source>
</evidence>
<dbReference type="GO" id="GO:0006888">
    <property type="term" value="P:endoplasmic reticulum to Golgi vesicle-mediated transport"/>
    <property type="evidence" value="ECO:0007669"/>
    <property type="project" value="TreeGrafter"/>
</dbReference>
<dbReference type="EMBL" id="MJBS01000178">
    <property type="protein sequence ID" value="OHE91597.1"/>
    <property type="molecule type" value="Genomic_DNA"/>
</dbReference>
<dbReference type="GO" id="GO:0005795">
    <property type="term" value="C:Golgi stack"/>
    <property type="evidence" value="ECO:0007669"/>
    <property type="project" value="TreeGrafter"/>
</dbReference>
<dbReference type="InterPro" id="IPR006955">
    <property type="entry name" value="Uso1_p115_C"/>
</dbReference>
<accession>A0A1G4AQZ4</accession>
<dbReference type="AlphaFoldDB" id="A0A1G4AQZ4"/>
<dbReference type="Gene3D" id="1.25.10.10">
    <property type="entry name" value="Leucine-rich Repeat Variant"/>
    <property type="match status" value="1"/>
</dbReference>
<feature type="domain" description="Vesicle tethering protein Uso1/P115-like head" evidence="6">
    <location>
        <begin position="339"/>
        <end position="650"/>
    </location>
</feature>
<keyword evidence="2" id="KW-0333">Golgi apparatus</keyword>
<dbReference type="GO" id="GO:0006886">
    <property type="term" value="P:intracellular protein transport"/>
    <property type="evidence" value="ECO:0007669"/>
    <property type="project" value="InterPro"/>
</dbReference>
<dbReference type="RefSeq" id="XP_022468770.1">
    <property type="nucleotide sequence ID" value="XM_022624724.1"/>
</dbReference>